<feature type="region of interest" description="Disordered" evidence="4">
    <location>
        <begin position="108"/>
        <end position="130"/>
    </location>
</feature>
<evidence type="ECO:0000256" key="2">
    <source>
        <dbReference type="ARBA" id="ARBA00023242"/>
    </source>
</evidence>
<accession>A0A3N2Q9N0</accession>
<dbReference type="GeneID" id="39583769"/>
<evidence type="ECO:0000313" key="6">
    <source>
        <dbReference type="EMBL" id="ROT43460.1"/>
    </source>
</evidence>
<feature type="compositionally biased region" description="Polar residues" evidence="4">
    <location>
        <begin position="777"/>
        <end position="787"/>
    </location>
</feature>
<dbReference type="EMBL" id="ML119051">
    <property type="protein sequence ID" value="ROT43460.1"/>
    <property type="molecule type" value="Genomic_DNA"/>
</dbReference>
<dbReference type="InterPro" id="IPR001005">
    <property type="entry name" value="SANT/Myb"/>
</dbReference>
<feature type="compositionally biased region" description="Basic and acidic residues" evidence="4">
    <location>
        <begin position="708"/>
        <end position="724"/>
    </location>
</feature>
<dbReference type="GO" id="GO:0003691">
    <property type="term" value="F:double-stranded telomeric DNA binding"/>
    <property type="evidence" value="ECO:0007669"/>
    <property type="project" value="TreeGrafter"/>
</dbReference>
<dbReference type="SMART" id="SM00717">
    <property type="entry name" value="SANT"/>
    <property type="match status" value="1"/>
</dbReference>
<evidence type="ECO:0000259" key="5">
    <source>
        <dbReference type="SMART" id="SM00717"/>
    </source>
</evidence>
<dbReference type="STRING" id="1314773.A0A3N2Q9N0"/>
<dbReference type="OrthoDB" id="3366990at2759"/>
<reference evidence="6 7" key="1">
    <citation type="journal article" date="2018" name="Mol. Ecol.">
        <title>The obligate alkalophilic soda-lake fungus Sodiomyces alkalinus has shifted to a protein diet.</title>
        <authorList>
            <person name="Grum-Grzhimaylo A.A."/>
            <person name="Falkoski D.L."/>
            <person name="van den Heuvel J."/>
            <person name="Valero-Jimenez C.A."/>
            <person name="Min B."/>
            <person name="Choi I.G."/>
            <person name="Lipzen A."/>
            <person name="Daum C.G."/>
            <person name="Aanen D.K."/>
            <person name="Tsang A."/>
            <person name="Henrissat B."/>
            <person name="Bilanenko E.N."/>
            <person name="de Vries R.P."/>
            <person name="van Kan J.A.L."/>
            <person name="Grigoriev I.V."/>
            <person name="Debets A.J.M."/>
        </authorList>
    </citation>
    <scope>NUCLEOTIDE SEQUENCE [LARGE SCALE GENOMIC DNA]</scope>
    <source>
        <strain evidence="6 7">F11</strain>
    </source>
</reference>
<gene>
    <name evidence="6" type="ORF">SODALDRAFT_39668</name>
</gene>
<dbReference type="AlphaFoldDB" id="A0A3N2Q9N0"/>
<feature type="compositionally biased region" description="Polar residues" evidence="4">
    <location>
        <begin position="827"/>
        <end position="860"/>
    </location>
</feature>
<feature type="compositionally biased region" description="Pro residues" evidence="4">
    <location>
        <begin position="538"/>
        <end position="556"/>
    </location>
</feature>
<dbReference type="PANTHER" id="PTHR47807:SF1">
    <property type="entry name" value="PROTEIN TBF1"/>
    <property type="match status" value="1"/>
</dbReference>
<organism evidence="6 7">
    <name type="scientific">Sodiomyces alkalinus (strain CBS 110278 / VKM F-3762 / F11)</name>
    <name type="common">Alkaliphilic filamentous fungus</name>
    <dbReference type="NCBI Taxonomy" id="1314773"/>
    <lineage>
        <taxon>Eukaryota</taxon>
        <taxon>Fungi</taxon>
        <taxon>Dikarya</taxon>
        <taxon>Ascomycota</taxon>
        <taxon>Pezizomycotina</taxon>
        <taxon>Sordariomycetes</taxon>
        <taxon>Hypocreomycetidae</taxon>
        <taxon>Glomerellales</taxon>
        <taxon>Plectosphaerellaceae</taxon>
        <taxon>Sodiomyces</taxon>
    </lineage>
</organism>
<keyword evidence="3" id="KW-0131">Cell cycle</keyword>
<sequence>MQVLERMEEPAPGLGTDPSPSHVPGMKQDSPELPKELASSPQPSKRPLELPADEANVDSKRLKLDLSHDHAPEDSAGSIDMDLDLDAMVQDVLGDIDNQMSKFNAVENAPTADMGPSDPSILPTQPSQEPAEAPIAFLTSPVKSIQCSSLPALANFALETLLVLSQQSPDDLPAAIRNRESEAFQSWEILKSLFVQTRSLYSSNSPLLRQEDLSYLEAEEELRLANLASLCCSMTSSGRDADSADRFELYNEFFSIILRPGADISTGVADLFLAVKTQAVIDSVAKGVQETPIDQIIEKTFPVHLDQILRDRRGVSDLTPTEQALTASCQARKDALFKQIAEGLDESQLRSVYNGEETFQLLNTYLNTELVSYSPIAQKYGVRLPHLDLSHHQQDEVDDVHDGMSEMDEHALSSLLEATDGLVAQYLPNGGPEEAPETAVPTTEGSVPPDARPNITNGTTSSVTAGATAGATAAAGNGTADHVTDTHDLFAEIEQQTQEYVRTTLSNLSPAPYQPTVPAPTATIMAQQKPYTSHLHQPQPPPQPQPQPPPQPPPQPQQNHQSSPSHYYGYPPASQSISLDKDDPPLPPTQSLPSAVLYDRARQAALSKNTNPQRREGGSSTRRPWSQEEEKALMMGLDKVQGPHWSQILSLYGPEGTISNILKDRSQVQLKDKARNLKLFFLKSNSEMPYYLQAVTGELKTRAPGQAARKEAEEKARQNSEEAQGRQNVPLAGGYQLHQHQHNQHQGVPTNIHGFHSLSHSTSTPGLQAAAAAPTMPNGQATPSIQPQYSLPATASVPTLGTGPPRADTQATAGYHIDAPMTSALQSPITPQSHAQSYSTPIPAQTAQPSAQDSTTSTHAESYPSPDPRLNSPQVKAEQISRETLAPLTYPEPPVTSTGAEASATLSTAPLPPADTSLDDNDALRDAALMQSLRELEAYSSTSVS</sequence>
<dbReference type="CDD" id="cd11660">
    <property type="entry name" value="SANT_TRF"/>
    <property type="match status" value="1"/>
</dbReference>
<dbReference type="GO" id="GO:0042803">
    <property type="term" value="F:protein homodimerization activity"/>
    <property type="evidence" value="ECO:0007669"/>
    <property type="project" value="InterPro"/>
</dbReference>
<feature type="compositionally biased region" description="Low complexity" evidence="4">
    <location>
        <begin position="430"/>
        <end position="445"/>
    </location>
</feature>
<feature type="compositionally biased region" description="Basic and acidic residues" evidence="4">
    <location>
        <begin position="57"/>
        <end position="73"/>
    </location>
</feature>
<dbReference type="FunFam" id="1.10.10.60:FF:000137">
    <property type="entry name" value="MYB DNA binding protein"/>
    <property type="match status" value="1"/>
</dbReference>
<feature type="region of interest" description="Disordered" evidence="4">
    <location>
        <begin position="428"/>
        <end position="463"/>
    </location>
</feature>
<evidence type="ECO:0000256" key="3">
    <source>
        <dbReference type="ARBA" id="ARBA00023306"/>
    </source>
</evidence>
<proteinExistence type="predicted"/>
<feature type="region of interest" description="Disordered" evidence="4">
    <location>
        <begin position="529"/>
        <end position="592"/>
    </location>
</feature>
<dbReference type="RefSeq" id="XP_028471266.1">
    <property type="nucleotide sequence ID" value="XM_028615292.1"/>
</dbReference>
<dbReference type="InterPro" id="IPR052833">
    <property type="entry name" value="Telomeric_DNA-bd_trans-reg"/>
</dbReference>
<feature type="compositionally biased region" description="Polar residues" evidence="4">
    <location>
        <begin position="606"/>
        <end position="624"/>
    </location>
</feature>
<feature type="region of interest" description="Disordered" evidence="4">
    <location>
        <begin position="827"/>
        <end position="923"/>
    </location>
</feature>
<dbReference type="Proteomes" id="UP000272025">
    <property type="component" value="Unassembled WGS sequence"/>
</dbReference>
<protein>
    <recommendedName>
        <fullName evidence="5">Myb-like domain-containing protein</fullName>
    </recommendedName>
</protein>
<feature type="region of interest" description="Disordered" evidence="4">
    <location>
        <begin position="738"/>
        <end position="787"/>
    </location>
</feature>
<name>A0A3N2Q9N0_SODAK</name>
<evidence type="ECO:0000256" key="4">
    <source>
        <dbReference type="SAM" id="MobiDB-lite"/>
    </source>
</evidence>
<dbReference type="SUPFAM" id="SSF46689">
    <property type="entry name" value="Homeodomain-like"/>
    <property type="match status" value="1"/>
</dbReference>
<evidence type="ECO:0000256" key="1">
    <source>
        <dbReference type="ARBA" id="ARBA00023125"/>
    </source>
</evidence>
<keyword evidence="1" id="KW-0238">DNA-binding</keyword>
<keyword evidence="2" id="KW-0539">Nucleus</keyword>
<dbReference type="GO" id="GO:0010833">
    <property type="term" value="P:telomere maintenance via telomere lengthening"/>
    <property type="evidence" value="ECO:0007669"/>
    <property type="project" value="TreeGrafter"/>
</dbReference>
<dbReference type="PANTHER" id="PTHR47807">
    <property type="entry name" value="PROTEIN TBF1"/>
    <property type="match status" value="1"/>
</dbReference>
<evidence type="ECO:0000313" key="7">
    <source>
        <dbReference type="Proteomes" id="UP000272025"/>
    </source>
</evidence>
<dbReference type="InterPro" id="IPR009057">
    <property type="entry name" value="Homeodomain-like_sf"/>
</dbReference>
<feature type="domain" description="Myb-like" evidence="5">
    <location>
        <begin position="621"/>
        <end position="680"/>
    </location>
</feature>
<keyword evidence="7" id="KW-1185">Reference proteome</keyword>
<feature type="region of interest" description="Disordered" evidence="4">
    <location>
        <begin position="702"/>
        <end position="725"/>
    </location>
</feature>
<dbReference type="Pfam" id="PF08558">
    <property type="entry name" value="TRF"/>
    <property type="match status" value="1"/>
</dbReference>
<feature type="region of interest" description="Disordered" evidence="4">
    <location>
        <begin position="1"/>
        <end position="78"/>
    </location>
</feature>
<feature type="compositionally biased region" description="Polar residues" evidence="4">
    <location>
        <begin position="895"/>
        <end position="908"/>
    </location>
</feature>
<dbReference type="InterPro" id="IPR013867">
    <property type="entry name" value="Telomere_rpt-bd_fac_dimer_dom"/>
</dbReference>
<dbReference type="Gene3D" id="1.10.10.60">
    <property type="entry name" value="Homeodomain-like"/>
    <property type="match status" value="1"/>
</dbReference>
<feature type="region of interest" description="Disordered" evidence="4">
    <location>
        <begin position="605"/>
        <end position="627"/>
    </location>
</feature>